<dbReference type="GO" id="GO:0008233">
    <property type="term" value="F:peptidase activity"/>
    <property type="evidence" value="ECO:0007669"/>
    <property type="project" value="UniProtKB-KW"/>
</dbReference>
<keyword evidence="2" id="KW-0479">Metal-binding</keyword>
<evidence type="ECO:0000259" key="4">
    <source>
        <dbReference type="Pfam" id="PF07687"/>
    </source>
</evidence>
<dbReference type="Pfam" id="PF07687">
    <property type="entry name" value="M20_dimer"/>
    <property type="match status" value="1"/>
</dbReference>
<sequence>MIHQWAKDQNVAGMTSEIKKLPDKTPLIFFEIKATEPSNTNTVLMYGHMDKQPPLTETWAPGLHPYKPVIRDGKLYGRGGADDGYSLFSAIVSIKALQLQGIPHARIVILIEGSEESGSPDLVDYITFYEKQIGSPTLIVCLDSGAGNYDQFWTTTSLRGLISGDLTVKILNEGCHSGTASGVIPSSFRILRLLLDRIEDSQTGEIKVPELFTEVPVFRKEEIKKCSVSLGDTVYKEMALVEGAKPVTLDVAQLIENRTWKPTLSITGVDGIPHTSVAGNVLRTHTTVKLSIRVPPRVDADAAVAALQKVLTANPPYGAHVQFTADKAKAGFEAPELSPWLDGALKKASQFYMGNPPNFLGEGGSIPFMGMLREKYPQAQFVITGVLGPQSNAHGPNEFLHIPFAKQVTGCVASILADHQAHFAKL</sequence>
<protein>
    <recommendedName>
        <fullName evidence="4">Peptidase M20 dimerisation domain-containing protein</fullName>
    </recommendedName>
</protein>
<dbReference type="GO" id="GO:0046872">
    <property type="term" value="F:metal ion binding"/>
    <property type="evidence" value="ECO:0007669"/>
    <property type="project" value="UniProtKB-KW"/>
</dbReference>
<organism evidence="5">
    <name type="scientific">Arcella intermedia</name>
    <dbReference type="NCBI Taxonomy" id="1963864"/>
    <lineage>
        <taxon>Eukaryota</taxon>
        <taxon>Amoebozoa</taxon>
        <taxon>Tubulinea</taxon>
        <taxon>Elardia</taxon>
        <taxon>Arcellinida</taxon>
        <taxon>Sphaerothecina</taxon>
        <taxon>Arcellidae</taxon>
        <taxon>Arcella</taxon>
    </lineage>
</organism>
<evidence type="ECO:0000256" key="2">
    <source>
        <dbReference type="ARBA" id="ARBA00022723"/>
    </source>
</evidence>
<accession>A0A6B2L3A1</accession>
<name>A0A6B2L3A1_9EUKA</name>
<dbReference type="InterPro" id="IPR011650">
    <property type="entry name" value="Peptidase_M20_dimer"/>
</dbReference>
<dbReference type="Gene3D" id="3.30.70.360">
    <property type="match status" value="1"/>
</dbReference>
<keyword evidence="1" id="KW-0645">Protease</keyword>
<dbReference type="SUPFAM" id="SSF53187">
    <property type="entry name" value="Zn-dependent exopeptidases"/>
    <property type="match status" value="1"/>
</dbReference>
<dbReference type="InterPro" id="IPR002933">
    <property type="entry name" value="Peptidase_M20"/>
</dbReference>
<dbReference type="AlphaFoldDB" id="A0A6B2L3A1"/>
<dbReference type="Gene3D" id="3.40.630.10">
    <property type="entry name" value="Zn peptidases"/>
    <property type="match status" value="1"/>
</dbReference>
<dbReference type="PANTHER" id="PTHR43270">
    <property type="entry name" value="BETA-ALA-HIS DIPEPTIDASE"/>
    <property type="match status" value="1"/>
</dbReference>
<dbReference type="GO" id="GO:0006508">
    <property type="term" value="P:proteolysis"/>
    <property type="evidence" value="ECO:0007669"/>
    <property type="project" value="UniProtKB-KW"/>
</dbReference>
<dbReference type="PANTHER" id="PTHR43270:SF4">
    <property type="entry name" value="CARNOSINE DIPEPTIDASE 2, ISOFORM A"/>
    <property type="match status" value="1"/>
</dbReference>
<evidence type="ECO:0000313" key="5">
    <source>
        <dbReference type="EMBL" id="NDV31395.1"/>
    </source>
</evidence>
<dbReference type="EMBL" id="GIBP01002426">
    <property type="protein sequence ID" value="NDV31395.1"/>
    <property type="molecule type" value="Transcribed_RNA"/>
</dbReference>
<dbReference type="Pfam" id="PF01546">
    <property type="entry name" value="Peptidase_M20"/>
    <property type="match status" value="1"/>
</dbReference>
<proteinExistence type="predicted"/>
<evidence type="ECO:0000256" key="1">
    <source>
        <dbReference type="ARBA" id="ARBA00022670"/>
    </source>
</evidence>
<dbReference type="InterPro" id="IPR051458">
    <property type="entry name" value="Cyt/Met_Dipeptidase"/>
</dbReference>
<evidence type="ECO:0000256" key="3">
    <source>
        <dbReference type="ARBA" id="ARBA00022801"/>
    </source>
</evidence>
<keyword evidence="3" id="KW-0378">Hydrolase</keyword>
<feature type="domain" description="Peptidase M20 dimerisation" evidence="4">
    <location>
        <begin position="157"/>
        <end position="315"/>
    </location>
</feature>
<reference evidence="5" key="1">
    <citation type="journal article" date="2020" name="J. Eukaryot. Microbiol.">
        <title>De novo Sequencing, Assembly and Annotation of the Transcriptome for the Free-Living Testate Amoeba Arcella intermedia.</title>
        <authorList>
            <person name="Ribeiro G.M."/>
            <person name="Porfirio-Sousa A.L."/>
            <person name="Maurer-Alcala X.X."/>
            <person name="Katz L.A."/>
            <person name="Lahr D.J.G."/>
        </authorList>
    </citation>
    <scope>NUCLEOTIDE SEQUENCE</scope>
</reference>